<sequence>MRTCSPKTSNAAAHRSPVSEGSVAVEAGGGVLAVVGVADGRLATLVAVVIVSPAWARSC</sequence>
<dbReference type="Proteomes" id="UP001501563">
    <property type="component" value="Unassembled WGS sequence"/>
</dbReference>
<feature type="compositionally biased region" description="Polar residues" evidence="1">
    <location>
        <begin position="1"/>
        <end position="11"/>
    </location>
</feature>
<accession>A0ABP7K024</accession>
<gene>
    <name evidence="2" type="ORF">GCM10022207_24310</name>
</gene>
<protein>
    <submittedName>
        <fullName evidence="2">Uncharacterized protein</fullName>
    </submittedName>
</protein>
<evidence type="ECO:0000313" key="3">
    <source>
        <dbReference type="Proteomes" id="UP001501563"/>
    </source>
</evidence>
<evidence type="ECO:0000256" key="1">
    <source>
        <dbReference type="SAM" id="MobiDB-lite"/>
    </source>
</evidence>
<reference evidence="3" key="1">
    <citation type="journal article" date="2019" name="Int. J. Syst. Evol. Microbiol.">
        <title>The Global Catalogue of Microorganisms (GCM) 10K type strain sequencing project: providing services to taxonomists for standard genome sequencing and annotation.</title>
        <authorList>
            <consortium name="The Broad Institute Genomics Platform"/>
            <consortium name="The Broad Institute Genome Sequencing Center for Infectious Disease"/>
            <person name="Wu L."/>
            <person name="Ma J."/>
        </authorList>
    </citation>
    <scope>NUCLEOTIDE SEQUENCE [LARGE SCALE GENOMIC DNA]</scope>
    <source>
        <strain evidence="3">JCM 16578</strain>
    </source>
</reference>
<comment type="caution">
    <text evidence="2">The sequence shown here is derived from an EMBL/GenBank/DDBJ whole genome shotgun (WGS) entry which is preliminary data.</text>
</comment>
<keyword evidence="3" id="KW-1185">Reference proteome</keyword>
<proteinExistence type="predicted"/>
<name>A0ABP7K024_9ACTN</name>
<evidence type="ECO:0000313" key="2">
    <source>
        <dbReference type="EMBL" id="GAA3859796.1"/>
    </source>
</evidence>
<organism evidence="2 3">
    <name type="scientific">Streptomyces lannensis</name>
    <dbReference type="NCBI Taxonomy" id="766498"/>
    <lineage>
        <taxon>Bacteria</taxon>
        <taxon>Bacillati</taxon>
        <taxon>Actinomycetota</taxon>
        <taxon>Actinomycetes</taxon>
        <taxon>Kitasatosporales</taxon>
        <taxon>Streptomycetaceae</taxon>
        <taxon>Streptomyces</taxon>
    </lineage>
</organism>
<feature type="region of interest" description="Disordered" evidence="1">
    <location>
        <begin position="1"/>
        <end position="21"/>
    </location>
</feature>
<dbReference type="EMBL" id="BAAAZA010000006">
    <property type="protein sequence ID" value="GAA3859796.1"/>
    <property type="molecule type" value="Genomic_DNA"/>
</dbReference>